<dbReference type="Pfam" id="PF22456">
    <property type="entry name" value="PqqF-like_C_4"/>
    <property type="match status" value="1"/>
</dbReference>
<dbReference type="Gene3D" id="3.40.50.2000">
    <property type="entry name" value="Glycogen Phosphorylase B"/>
    <property type="match status" value="1"/>
</dbReference>
<comment type="caution">
    <text evidence="7">The sequence shown here is derived from an EMBL/GenBank/DDBJ whole genome shotgun (WGS) entry which is preliminary data.</text>
</comment>
<dbReference type="InterPro" id="IPR011249">
    <property type="entry name" value="Metalloenz_LuxS/M16"/>
</dbReference>
<dbReference type="InterPro" id="IPR054734">
    <property type="entry name" value="PqqF-like_C_4"/>
</dbReference>
<keyword evidence="8" id="KW-1185">Reference proteome</keyword>
<evidence type="ECO:0000313" key="7">
    <source>
        <dbReference type="EMBL" id="KAK3575754.1"/>
    </source>
</evidence>
<organism evidence="7 8">
    <name type="scientific">Potamilus streckersoni</name>
    <dbReference type="NCBI Taxonomy" id="2493646"/>
    <lineage>
        <taxon>Eukaryota</taxon>
        <taxon>Metazoa</taxon>
        <taxon>Spiralia</taxon>
        <taxon>Lophotrochozoa</taxon>
        <taxon>Mollusca</taxon>
        <taxon>Bivalvia</taxon>
        <taxon>Autobranchia</taxon>
        <taxon>Heteroconchia</taxon>
        <taxon>Palaeoheterodonta</taxon>
        <taxon>Unionida</taxon>
        <taxon>Unionoidea</taxon>
        <taxon>Unionidae</taxon>
        <taxon>Ambleminae</taxon>
        <taxon>Lampsilini</taxon>
        <taxon>Potamilus</taxon>
    </lineage>
</organism>
<dbReference type="Pfam" id="PF00534">
    <property type="entry name" value="Glycos_transf_1"/>
    <property type="match status" value="1"/>
</dbReference>
<dbReference type="InterPro" id="IPR032632">
    <property type="entry name" value="Peptidase_M16_M"/>
</dbReference>
<dbReference type="InterPro" id="IPR007863">
    <property type="entry name" value="Peptidase_M16_C"/>
</dbReference>
<dbReference type="GO" id="GO:0046872">
    <property type="term" value="F:metal ion binding"/>
    <property type="evidence" value="ECO:0007669"/>
    <property type="project" value="UniProtKB-KW"/>
</dbReference>
<evidence type="ECO:0000259" key="3">
    <source>
        <dbReference type="Pfam" id="PF00534"/>
    </source>
</evidence>
<keyword evidence="2" id="KW-0479">Metal-binding</keyword>
<feature type="domain" description="Coenzyme PQQ synthesis protein F-like C-terminal lobe" evidence="6">
    <location>
        <begin position="748"/>
        <end position="803"/>
    </location>
</feature>
<dbReference type="InterPro" id="IPR050626">
    <property type="entry name" value="Peptidase_M16"/>
</dbReference>
<keyword evidence="1" id="KW-0328">Glycosyltransferase</keyword>
<dbReference type="InterPro" id="IPR001296">
    <property type="entry name" value="Glyco_trans_1"/>
</dbReference>
<reference evidence="7" key="3">
    <citation type="submission" date="2023-05" db="EMBL/GenBank/DDBJ databases">
        <authorList>
            <person name="Smith C.H."/>
        </authorList>
    </citation>
    <scope>NUCLEOTIDE SEQUENCE</scope>
    <source>
        <strain evidence="7">CHS0354</strain>
        <tissue evidence="7">Mantle</tissue>
    </source>
</reference>
<feature type="domain" description="Glycosyl transferase family 1" evidence="3">
    <location>
        <begin position="6"/>
        <end position="105"/>
    </location>
</feature>
<sequence length="896" mass="104074">MQKINTFIWDSGLEKRVITTGFTENLSEIMNCVDCGVVSSLWSEAICRVATEFFAFSLPVIAYPTGALPEVIQHGQNGFICASKTPRALAKSMAQFYTMSPEERAVLSGIAERELNAINAEHSKNIQNEYRRAYNVLKEAALKDHPFHKFSTGSRETLEVHKDLNQRLIKFYNTKYSANIMTLVIMGKEPVEKLAGYAQKYFSPVKNKKLKVKEYDWRRYEAKSMPLMLSVKPLGIRRSLSLMFYKKAEPELYPYKDEEFVTRLINDRSERGLIHYLKSRNLINDMSTYGYESNSEAGGINVEFELTELGEKQINDIIGSFFVYIDLIKREAVSEWRYQEMKQISDNYFKYGYQQMSAESLTHALSSGGGNYPVEDILYYAYRYDEFRPDLIKKVLSYVTPKNMVVMYMGQNTKPTKKEKWYGTEYSAETIDAAQIKAWENPEKSNSLNLPEKNPFIPQNIQIFPKADTAVQPEKIYTEPRVDFYFLQDDVFRQSDAEIHISFTLPEALRSPKNTLMRRFYVNALTDNLSPVIYPAEAAGYSVGVIHTLSGIKLTISGYPEHFPEILEKILPMLKKNPVTPERTAIYKNNAANDYHNKTFDSAYQRAINEYRFMNIRQMWYYQQYLEVLPGVTPDELNTYSAQLFNSARADVFLYGNVRKQDAEDIFSKLKQHFDYKPTDAVIVPENLIYKDGVDYYRAMQVEDKDSAILMVFQNSQLKNRRTTWIYCPGISFIRQQNADAWADSAVPEKDPVYLEQRVRIFLPRFAEILKEMPEQVLENMKQGLISGYEQEPRNFSEASGRFLSALEDKDYKMEFRKEAVKMIKSLTLKDLQDYYQSTLLKKDNREITVRVYGKGFTFPAGAEKKDGAEEITDIYKFKDSMSYYPYQYYPDMVLR</sequence>
<feature type="domain" description="Peptidase M16 middle/third" evidence="5">
    <location>
        <begin position="354"/>
        <end position="627"/>
    </location>
</feature>
<dbReference type="PANTHER" id="PTHR43690">
    <property type="entry name" value="NARDILYSIN"/>
    <property type="match status" value="1"/>
</dbReference>
<dbReference type="PANTHER" id="PTHR43690:SF18">
    <property type="entry name" value="INSULIN-DEGRADING ENZYME-RELATED"/>
    <property type="match status" value="1"/>
</dbReference>
<keyword evidence="1" id="KW-0808">Transferase</keyword>
<name>A0AAE0RLE8_9BIVA</name>
<evidence type="ECO:0000256" key="2">
    <source>
        <dbReference type="ARBA" id="ARBA00022723"/>
    </source>
</evidence>
<proteinExistence type="predicted"/>
<dbReference type="Proteomes" id="UP001195483">
    <property type="component" value="Unassembled WGS sequence"/>
</dbReference>
<evidence type="ECO:0000259" key="5">
    <source>
        <dbReference type="Pfam" id="PF16187"/>
    </source>
</evidence>
<accession>A0AAE0RLE8</accession>
<protein>
    <submittedName>
        <fullName evidence="7">Uncharacterized protein</fullName>
    </submittedName>
</protein>
<dbReference type="GO" id="GO:0016757">
    <property type="term" value="F:glycosyltransferase activity"/>
    <property type="evidence" value="ECO:0007669"/>
    <property type="project" value="UniProtKB-KW"/>
</dbReference>
<gene>
    <name evidence="7" type="ORF">CHS0354_030086</name>
</gene>
<dbReference type="SUPFAM" id="SSF53756">
    <property type="entry name" value="UDP-Glycosyltransferase/glycogen phosphorylase"/>
    <property type="match status" value="1"/>
</dbReference>
<reference evidence="7" key="1">
    <citation type="journal article" date="2021" name="Genome Biol. Evol.">
        <title>A High-Quality Reference Genome for a Parasitic Bivalve with Doubly Uniparental Inheritance (Bivalvia: Unionida).</title>
        <authorList>
            <person name="Smith C.H."/>
        </authorList>
    </citation>
    <scope>NUCLEOTIDE SEQUENCE</scope>
    <source>
        <strain evidence="7">CHS0354</strain>
    </source>
</reference>
<feature type="domain" description="Peptidase M16 C-terminal" evidence="4">
    <location>
        <begin position="166"/>
        <end position="343"/>
    </location>
</feature>
<evidence type="ECO:0000259" key="6">
    <source>
        <dbReference type="Pfam" id="PF22456"/>
    </source>
</evidence>
<dbReference type="Gene3D" id="3.30.830.10">
    <property type="entry name" value="Metalloenzyme, LuxS/M16 peptidase-like"/>
    <property type="match status" value="5"/>
</dbReference>
<reference evidence="7" key="2">
    <citation type="journal article" date="2021" name="Genome Biol. Evol.">
        <title>Developing a high-quality reference genome for a parasitic bivalve with doubly uniparental inheritance (Bivalvia: Unionida).</title>
        <authorList>
            <person name="Smith C.H."/>
        </authorList>
    </citation>
    <scope>NUCLEOTIDE SEQUENCE</scope>
    <source>
        <strain evidence="7">CHS0354</strain>
        <tissue evidence="7">Mantle</tissue>
    </source>
</reference>
<dbReference type="Pfam" id="PF05193">
    <property type="entry name" value="Peptidase_M16_C"/>
    <property type="match status" value="1"/>
</dbReference>
<dbReference type="Pfam" id="PF16187">
    <property type="entry name" value="Peptidase_M16_M"/>
    <property type="match status" value="1"/>
</dbReference>
<evidence type="ECO:0000256" key="1">
    <source>
        <dbReference type="ARBA" id="ARBA00022676"/>
    </source>
</evidence>
<evidence type="ECO:0000259" key="4">
    <source>
        <dbReference type="Pfam" id="PF05193"/>
    </source>
</evidence>
<evidence type="ECO:0000313" key="8">
    <source>
        <dbReference type="Proteomes" id="UP001195483"/>
    </source>
</evidence>
<dbReference type="AlphaFoldDB" id="A0AAE0RLE8"/>
<dbReference type="SUPFAM" id="SSF63411">
    <property type="entry name" value="LuxS/MPP-like metallohydrolase"/>
    <property type="match status" value="4"/>
</dbReference>
<dbReference type="EMBL" id="JAEAOA010001795">
    <property type="protein sequence ID" value="KAK3575754.1"/>
    <property type="molecule type" value="Genomic_DNA"/>
</dbReference>